<comment type="caution">
    <text evidence="7">The sequence shown here is derived from an EMBL/GenBank/DDBJ whole genome shotgun (WGS) entry which is preliminary data.</text>
</comment>
<evidence type="ECO:0000256" key="2">
    <source>
        <dbReference type="ARBA" id="ARBA00022801"/>
    </source>
</evidence>
<dbReference type="EMBL" id="JADGJH010000592">
    <property type="protein sequence ID" value="KAJ3125756.1"/>
    <property type="molecule type" value="Genomic_DNA"/>
</dbReference>
<accession>A0AAD5T2U7</accession>
<comment type="similarity">
    <text evidence="1 4">Belongs to the glycosyl hydrolase 26 family.</text>
</comment>
<dbReference type="PROSITE" id="PS51764">
    <property type="entry name" value="GH26"/>
    <property type="match status" value="1"/>
</dbReference>
<evidence type="ECO:0000256" key="4">
    <source>
        <dbReference type="PROSITE-ProRule" id="PRU01100"/>
    </source>
</evidence>
<dbReference type="PANTHER" id="PTHR40079:SF4">
    <property type="entry name" value="GH26 DOMAIN-CONTAINING PROTEIN-RELATED"/>
    <property type="match status" value="1"/>
</dbReference>
<dbReference type="Proteomes" id="UP001211907">
    <property type="component" value="Unassembled WGS sequence"/>
</dbReference>
<sequence>MRRHFLALTLTLTVAVFVAGIKNQVSDGKIVFGVWFDGTTDISGNDTTARVNDRLGFNAGAFHSWQMIPPLPAPQFAPLQNADGTVNFDLYNEGTNAAVFLTVYPQGLYNVTDTDILNLAAQCNKISALGRNVFVRFAPEMNGDWFVYGNNATAFIPLWKNFYTLMSNNAPQVAIVWSPNYNGPDSNEPYDPYWPGAAYVDWVGLSLYWKGFVADWPWQVNKAAPSNYVAQIIDAQGPEGGSVSFYKTYAVAYNKPFVISETGAAFNENIVNTNGSLTPISPGPGHVNLTMSFWDSFLFNQEFLTTYPLFKMVFSFELYKVEDSVQRDFRALTDPTLSPFVAGLQTLDNMGLISWANSAVQSSETTTSTSTASTQSSTSSQKSTANMIQLPIYTLLFMLVVMLK</sequence>
<feature type="signal peptide" evidence="5">
    <location>
        <begin position="1"/>
        <end position="20"/>
    </location>
</feature>
<dbReference type="InterPro" id="IPR022790">
    <property type="entry name" value="GH26_dom"/>
</dbReference>
<dbReference type="InterPro" id="IPR000805">
    <property type="entry name" value="Glyco_hydro_26"/>
</dbReference>
<name>A0AAD5T2U7_9FUNG</name>
<feature type="domain" description="GH26" evidence="6">
    <location>
        <begin position="9"/>
        <end position="323"/>
    </location>
</feature>
<dbReference type="GO" id="GO:0006080">
    <property type="term" value="P:substituted mannan metabolic process"/>
    <property type="evidence" value="ECO:0007669"/>
    <property type="project" value="InterPro"/>
</dbReference>
<dbReference type="Gene3D" id="3.20.20.80">
    <property type="entry name" value="Glycosidases"/>
    <property type="match status" value="1"/>
</dbReference>
<gene>
    <name evidence="7" type="ORF">HK100_010611</name>
</gene>
<protein>
    <recommendedName>
        <fullName evidence="6">GH26 domain-containing protein</fullName>
    </recommendedName>
</protein>
<feature type="chain" id="PRO_5042253551" description="GH26 domain-containing protein" evidence="5">
    <location>
        <begin position="21"/>
        <end position="404"/>
    </location>
</feature>
<dbReference type="GO" id="GO:0016985">
    <property type="term" value="F:mannan endo-1,4-beta-mannosidase activity"/>
    <property type="evidence" value="ECO:0007669"/>
    <property type="project" value="InterPro"/>
</dbReference>
<dbReference type="Pfam" id="PF02156">
    <property type="entry name" value="Glyco_hydro_26"/>
    <property type="match status" value="1"/>
</dbReference>
<keyword evidence="8" id="KW-1185">Reference proteome</keyword>
<evidence type="ECO:0000256" key="1">
    <source>
        <dbReference type="ARBA" id="ARBA00007754"/>
    </source>
</evidence>
<evidence type="ECO:0000256" key="3">
    <source>
        <dbReference type="ARBA" id="ARBA00023295"/>
    </source>
</evidence>
<evidence type="ECO:0000313" key="8">
    <source>
        <dbReference type="Proteomes" id="UP001211907"/>
    </source>
</evidence>
<proteinExistence type="inferred from homology"/>
<evidence type="ECO:0000256" key="5">
    <source>
        <dbReference type="SAM" id="SignalP"/>
    </source>
</evidence>
<keyword evidence="5" id="KW-0732">Signal</keyword>
<reference evidence="7" key="1">
    <citation type="submission" date="2020-05" db="EMBL/GenBank/DDBJ databases">
        <title>Phylogenomic resolution of chytrid fungi.</title>
        <authorList>
            <person name="Stajich J.E."/>
            <person name="Amses K."/>
            <person name="Simmons R."/>
            <person name="Seto K."/>
            <person name="Myers J."/>
            <person name="Bonds A."/>
            <person name="Quandt C.A."/>
            <person name="Barry K."/>
            <person name="Liu P."/>
            <person name="Grigoriev I."/>
            <person name="Longcore J.E."/>
            <person name="James T.Y."/>
        </authorList>
    </citation>
    <scope>NUCLEOTIDE SEQUENCE</scope>
    <source>
        <strain evidence="7">JEL0513</strain>
    </source>
</reference>
<feature type="active site" description="Nucleophile" evidence="4">
    <location>
        <position position="261"/>
    </location>
</feature>
<keyword evidence="2 4" id="KW-0378">Hydrolase</keyword>
<dbReference type="SUPFAM" id="SSF51445">
    <property type="entry name" value="(Trans)glycosidases"/>
    <property type="match status" value="1"/>
</dbReference>
<feature type="active site" description="Proton donor" evidence="4">
    <location>
        <position position="140"/>
    </location>
</feature>
<dbReference type="PANTHER" id="PTHR40079">
    <property type="entry name" value="MANNAN ENDO-1,4-BETA-MANNOSIDASE E-RELATED"/>
    <property type="match status" value="1"/>
</dbReference>
<keyword evidence="3 4" id="KW-0326">Glycosidase</keyword>
<dbReference type="InterPro" id="IPR017853">
    <property type="entry name" value="GH"/>
</dbReference>
<evidence type="ECO:0000313" key="7">
    <source>
        <dbReference type="EMBL" id="KAJ3125756.1"/>
    </source>
</evidence>
<evidence type="ECO:0000259" key="6">
    <source>
        <dbReference type="PROSITE" id="PS51764"/>
    </source>
</evidence>
<dbReference type="AlphaFoldDB" id="A0AAD5T2U7"/>
<organism evidence="7 8">
    <name type="scientific">Physocladia obscura</name>
    <dbReference type="NCBI Taxonomy" id="109957"/>
    <lineage>
        <taxon>Eukaryota</taxon>
        <taxon>Fungi</taxon>
        <taxon>Fungi incertae sedis</taxon>
        <taxon>Chytridiomycota</taxon>
        <taxon>Chytridiomycota incertae sedis</taxon>
        <taxon>Chytridiomycetes</taxon>
        <taxon>Chytridiales</taxon>
        <taxon>Chytriomycetaceae</taxon>
        <taxon>Physocladia</taxon>
    </lineage>
</organism>